<dbReference type="PANTHER" id="PTHR11416">
    <property type="entry name" value="PRO-OPIOMELANOCORTIN"/>
    <property type="match status" value="1"/>
</dbReference>
<dbReference type="InterPro" id="IPR001941">
    <property type="entry name" value="PMOC"/>
</dbReference>
<evidence type="ECO:0000313" key="11">
    <source>
        <dbReference type="Ensembl" id="ENSLCAP00010019857.1"/>
    </source>
</evidence>
<keyword evidence="4" id="KW-0964">Secreted</keyword>
<protein>
    <submittedName>
        <fullName evidence="13">Pro-opiomelanocortin</fullName>
    </submittedName>
    <submittedName>
        <fullName evidence="11">Proopiomelanocortin</fullName>
    </submittedName>
</protein>
<keyword evidence="7 9" id="KW-0732">Signal</keyword>
<accession>A0A4W6D4C5</accession>
<feature type="domain" description="Pro-opiomelanocortin/corticotropin ACTH central region" evidence="10">
    <location>
        <begin position="217"/>
        <end position="257"/>
    </location>
</feature>
<dbReference type="GO" id="GO:0007218">
    <property type="term" value="P:neuropeptide signaling pathway"/>
    <property type="evidence" value="ECO:0007669"/>
    <property type="project" value="TreeGrafter"/>
</dbReference>
<comment type="function">
    <text evidence="1">Stimulates the adrenal glands to release cortisol.</text>
</comment>
<evidence type="ECO:0000259" key="10">
    <source>
        <dbReference type="SMART" id="SM01363"/>
    </source>
</evidence>
<evidence type="ECO:0000256" key="7">
    <source>
        <dbReference type="ARBA" id="ARBA00022729"/>
    </source>
</evidence>
<dbReference type="InterPro" id="IPR050878">
    <property type="entry name" value="POMC-derived_peptides"/>
</dbReference>
<evidence type="ECO:0000256" key="1">
    <source>
        <dbReference type="ARBA" id="ARBA00002965"/>
    </source>
</evidence>
<keyword evidence="6" id="KW-0372">Hormone</keyword>
<dbReference type="InParanoid" id="A0A4W6D4C5"/>
<evidence type="ECO:0000313" key="13">
    <source>
        <dbReference type="RefSeq" id="XP_018550073.1"/>
    </source>
</evidence>
<evidence type="ECO:0000256" key="9">
    <source>
        <dbReference type="SAM" id="SignalP"/>
    </source>
</evidence>
<dbReference type="Pfam" id="PF08384">
    <property type="entry name" value="NPP"/>
    <property type="match status" value="1"/>
</dbReference>
<dbReference type="KEGG" id="lcf:108895658"/>
<proteinExistence type="inferred from homology"/>
<dbReference type="GeneTree" id="ENSGT00390000016811"/>
<feature type="domain" description="Pro-opiomelanocortin/corticotropin ACTH central region" evidence="10">
    <location>
        <begin position="130"/>
        <end position="170"/>
    </location>
</feature>
<organism evidence="11 12">
    <name type="scientific">Lates calcarifer</name>
    <name type="common">Barramundi</name>
    <name type="synonym">Holocentrus calcarifer</name>
    <dbReference type="NCBI Taxonomy" id="8187"/>
    <lineage>
        <taxon>Eukaryota</taxon>
        <taxon>Metazoa</taxon>
        <taxon>Chordata</taxon>
        <taxon>Craniata</taxon>
        <taxon>Vertebrata</taxon>
        <taxon>Euteleostomi</taxon>
        <taxon>Actinopterygii</taxon>
        <taxon>Neopterygii</taxon>
        <taxon>Teleostei</taxon>
        <taxon>Neoteleostei</taxon>
        <taxon>Acanthomorphata</taxon>
        <taxon>Carangaria</taxon>
        <taxon>Carangaria incertae sedis</taxon>
        <taxon>Centropomidae</taxon>
        <taxon>Lates</taxon>
    </lineage>
</organism>
<feature type="compositionally biased region" description="Basic and acidic residues" evidence="8">
    <location>
        <begin position="177"/>
        <end position="190"/>
    </location>
</feature>
<feature type="chain" id="PRO_5044612982" evidence="9">
    <location>
        <begin position="22"/>
        <end position="266"/>
    </location>
</feature>
<sequence length="266" mass="30173">MVCLCWLLVVVMAYVCVPGFGSVCWNTSICNDLSNKGRILDCIHLCMSVIQTEMPELTELALKSNDDDDLLFSIILATLASSEGKISGSELNAHSDERRSYSMEHFRWGKPSRDKILEPKLVAQRDQRRSYSMEHFRWGKPSGRKRRPIKVFASSLEGGGSSEGGFPPRARRQLSSNKDEAKRDQSRENRQNQGMPGARVSSKSPILLNPQDRKDGTYRMNHFRWGNPPVSKRNGNFMKPGEEKAQGLLAKLFRNIIVKDVQRIME</sequence>
<reference evidence="13" key="2">
    <citation type="submission" date="2025-04" db="UniProtKB">
        <authorList>
            <consortium name="RefSeq"/>
        </authorList>
    </citation>
    <scope>IDENTIFICATION</scope>
    <source>
        <tissue evidence="13">Brain</tissue>
    </source>
</reference>
<evidence type="ECO:0000256" key="3">
    <source>
        <dbReference type="ARBA" id="ARBA00005832"/>
    </source>
</evidence>
<dbReference type="Pfam" id="PF00976">
    <property type="entry name" value="ACTH_domain"/>
    <property type="match status" value="3"/>
</dbReference>
<dbReference type="Proteomes" id="UP000694890">
    <property type="component" value="Linkage group LG7_1"/>
</dbReference>
<evidence type="ECO:0000256" key="4">
    <source>
        <dbReference type="ARBA" id="ARBA00022525"/>
    </source>
</evidence>
<dbReference type="GO" id="GO:0005576">
    <property type="term" value="C:extracellular region"/>
    <property type="evidence" value="ECO:0007669"/>
    <property type="project" value="UniProtKB-SubCell"/>
</dbReference>
<feature type="signal peptide" evidence="9">
    <location>
        <begin position="1"/>
        <end position="21"/>
    </location>
</feature>
<dbReference type="PRINTS" id="PR00383">
    <property type="entry name" value="MELANOCORTIN"/>
</dbReference>
<dbReference type="GeneID" id="108895658"/>
<dbReference type="SMART" id="SM01363">
    <property type="entry name" value="ACTH_domain"/>
    <property type="match status" value="3"/>
</dbReference>
<evidence type="ECO:0000256" key="2">
    <source>
        <dbReference type="ARBA" id="ARBA00004613"/>
    </source>
</evidence>
<reference evidence="12" key="1">
    <citation type="submission" date="2015-09" db="EMBL/GenBank/DDBJ databases">
        <authorList>
            <person name="Sai Rama Sridatta P."/>
        </authorList>
    </citation>
    <scope>NUCLEOTIDE SEQUENCE [LARGE SCALE GENOMIC DNA]</scope>
</reference>
<dbReference type="PANTHER" id="PTHR11416:SF7">
    <property type="entry name" value="PRO-OPIOMELANOCORTIN"/>
    <property type="match status" value="1"/>
</dbReference>
<dbReference type="Ensembl" id="ENSLCAT00010020283.1">
    <property type="protein sequence ID" value="ENSLCAP00010019857.1"/>
    <property type="gene ID" value="ENSLCAG00010009368.1"/>
</dbReference>
<dbReference type="Proteomes" id="UP000314980">
    <property type="component" value="Unassembled WGS sequence"/>
</dbReference>
<evidence type="ECO:0000256" key="5">
    <source>
        <dbReference type="ARBA" id="ARBA00022685"/>
    </source>
</evidence>
<comment type="subcellular location">
    <subcellularLocation>
        <location evidence="2">Secreted</location>
    </subcellularLocation>
</comment>
<dbReference type="RefSeq" id="XP_018550073.1">
    <property type="nucleotide sequence ID" value="XM_018694557.2"/>
</dbReference>
<dbReference type="OrthoDB" id="8962839at2759"/>
<evidence type="ECO:0000256" key="6">
    <source>
        <dbReference type="ARBA" id="ARBA00022702"/>
    </source>
</evidence>
<dbReference type="AlphaFoldDB" id="A0A4W6D4C5"/>
<evidence type="ECO:0000313" key="12">
    <source>
        <dbReference type="Proteomes" id="UP000314980"/>
    </source>
</evidence>
<dbReference type="GO" id="GO:0005184">
    <property type="term" value="F:neuropeptide hormone activity"/>
    <property type="evidence" value="ECO:0007669"/>
    <property type="project" value="TreeGrafter"/>
</dbReference>
<keyword evidence="5" id="KW-0165">Cleavage on pair of basic residues</keyword>
<dbReference type="InterPro" id="IPR013531">
    <property type="entry name" value="Mcrtin_ACTH_cent"/>
</dbReference>
<dbReference type="STRING" id="8187.ENSLCAP00010019857"/>
<reference evidence="11" key="3">
    <citation type="submission" date="2025-05" db="UniProtKB">
        <authorList>
            <consortium name="Ensembl"/>
        </authorList>
    </citation>
    <scope>IDENTIFICATION</scope>
</reference>
<dbReference type="InterPro" id="IPR013593">
    <property type="entry name" value="Melanocortin_N"/>
</dbReference>
<feature type="domain" description="Pro-opiomelanocortin/corticotropin ACTH central region" evidence="10">
    <location>
        <begin position="100"/>
        <end position="128"/>
    </location>
</feature>
<gene>
    <name evidence="11" type="primary">POMC</name>
    <name evidence="13" type="synonym">LOC108895658</name>
</gene>
<keyword evidence="12" id="KW-1185">Reference proteome</keyword>
<comment type="similarity">
    <text evidence="3">Belongs to the POMC family.</text>
</comment>
<name>A0A4W6D4C5_LATCA</name>
<evidence type="ECO:0000256" key="8">
    <source>
        <dbReference type="SAM" id="MobiDB-lite"/>
    </source>
</evidence>
<feature type="region of interest" description="Disordered" evidence="8">
    <location>
        <begin position="155"/>
        <end position="215"/>
    </location>
</feature>